<evidence type="ECO:0000256" key="2">
    <source>
        <dbReference type="ARBA" id="ARBA00022692"/>
    </source>
</evidence>
<gene>
    <name evidence="7" type="primary">LOC107071211</name>
</gene>
<keyword evidence="3 5" id="KW-1133">Transmembrane helix</keyword>
<keyword evidence="2 5" id="KW-0812">Transmembrane</keyword>
<evidence type="ECO:0000256" key="1">
    <source>
        <dbReference type="ARBA" id="ARBA00004141"/>
    </source>
</evidence>
<dbReference type="Pfam" id="PF13903">
    <property type="entry name" value="Claudin_2"/>
    <property type="match status" value="1"/>
</dbReference>
<dbReference type="Proteomes" id="UP000694924">
    <property type="component" value="Unplaced"/>
</dbReference>
<dbReference type="RefSeq" id="XP_015185490.1">
    <property type="nucleotide sequence ID" value="XM_015330004.1"/>
</dbReference>
<keyword evidence="6" id="KW-1185">Reference proteome</keyword>
<evidence type="ECO:0000313" key="7">
    <source>
        <dbReference type="RefSeq" id="XP_015185490.1"/>
    </source>
</evidence>
<evidence type="ECO:0000256" key="5">
    <source>
        <dbReference type="SAM" id="Phobius"/>
    </source>
</evidence>
<dbReference type="InterPro" id="IPR004031">
    <property type="entry name" value="PMP22/EMP/MP20/Claudin"/>
</dbReference>
<feature type="transmembrane region" description="Helical" evidence="5">
    <location>
        <begin position="126"/>
        <end position="149"/>
    </location>
</feature>
<protein>
    <submittedName>
        <fullName evidence="7">Uncharacterized protein LOC107071211 isoform X2</fullName>
    </submittedName>
</protein>
<dbReference type="GeneID" id="107071211"/>
<dbReference type="PANTHER" id="PTHR21215:SF0">
    <property type="entry name" value="LD36024P"/>
    <property type="match status" value="1"/>
</dbReference>
<feature type="transmembrane region" description="Helical" evidence="5">
    <location>
        <begin position="156"/>
        <end position="177"/>
    </location>
</feature>
<comment type="subcellular location">
    <subcellularLocation>
        <location evidence="1">Membrane</location>
        <topology evidence="1">Multi-pass membrane protein</topology>
    </subcellularLocation>
</comment>
<dbReference type="PANTHER" id="PTHR21215">
    <property type="entry name" value="LD36024P"/>
    <property type="match status" value="1"/>
</dbReference>
<evidence type="ECO:0000256" key="3">
    <source>
        <dbReference type="ARBA" id="ARBA00022989"/>
    </source>
</evidence>
<sequence>MPCSAVTLSLATITGIIATALLAIAFSTDNWLYTEVKRAQIQQYAGKHAEQSHLIDQMNAKYYYYTRTQGLFRICYPKERPPTVETYLSPVETHCMNIDYFIPDEENQTRDFSDDAMARLHMGRSVIALFMVGFLAIFSAFWTGVVGCWRRSPGNITATAILMLFACLLSAGGMGLWHGVEYYEKEKIVGEEYYQQWSNVLKDNTAQWYDWSFYMAWLGVAMCLGTMTLFLIAASCLRKERAREQTQNVQYIMPVYPQKQQYAYAGYPAPAAYPGPYYHGSQYGPYNY</sequence>
<evidence type="ECO:0000256" key="4">
    <source>
        <dbReference type="ARBA" id="ARBA00023136"/>
    </source>
</evidence>
<reference evidence="7" key="1">
    <citation type="submission" date="2025-08" db="UniProtKB">
        <authorList>
            <consortium name="RefSeq"/>
        </authorList>
    </citation>
    <scope>IDENTIFICATION</scope>
    <source>
        <tissue evidence="7">Whole body</tissue>
    </source>
</reference>
<organism evidence="6 7">
    <name type="scientific">Polistes dominula</name>
    <name type="common">European paper wasp</name>
    <name type="synonym">Vespa dominula</name>
    <dbReference type="NCBI Taxonomy" id="743375"/>
    <lineage>
        <taxon>Eukaryota</taxon>
        <taxon>Metazoa</taxon>
        <taxon>Ecdysozoa</taxon>
        <taxon>Arthropoda</taxon>
        <taxon>Hexapoda</taxon>
        <taxon>Insecta</taxon>
        <taxon>Pterygota</taxon>
        <taxon>Neoptera</taxon>
        <taxon>Endopterygota</taxon>
        <taxon>Hymenoptera</taxon>
        <taxon>Apocrita</taxon>
        <taxon>Aculeata</taxon>
        <taxon>Vespoidea</taxon>
        <taxon>Vespidae</taxon>
        <taxon>Polistinae</taxon>
        <taxon>Polistini</taxon>
        <taxon>Polistes</taxon>
    </lineage>
</organism>
<keyword evidence="4 5" id="KW-0472">Membrane</keyword>
<proteinExistence type="predicted"/>
<accession>A0ABM1IZ53</accession>
<dbReference type="Gene3D" id="1.20.140.150">
    <property type="match status" value="1"/>
</dbReference>
<feature type="transmembrane region" description="Helical" evidence="5">
    <location>
        <begin position="214"/>
        <end position="237"/>
    </location>
</feature>
<name>A0ABM1IZ53_POLDO</name>
<evidence type="ECO:0000313" key="6">
    <source>
        <dbReference type="Proteomes" id="UP000694924"/>
    </source>
</evidence>